<sequence>MKTICRRILSVSLAAAMALTALSGCSESKPSSSGAVSGAPESSAQSQAGKKDELVVAISSDVSTLEPMVQSGQAIRLIKTCLYRGLMAYQADGKIGTEIADSYEIGSDNKTYTFQIKKNAKFHDGSDITAEDVKFSLERILDESVGATFRSDFVNVLDKVEAVDAKTVKITLKQPCAPFLDYLTLPESVIVSKAWCESHKNDLNASPMGSGPYTFTSWDKGREIVLTAFPDFYKPGKPETKSIRFVITPDATTRANALQTGDADLIDYVAAKDITAMEKDDSYKVYVSEAPFMCLQFNVKSGPLANPKVRQAIAYAVDRQGVINTAFMGRGTQIFGFPTQKGENGYDGKYDNYFSFDQEKAKALLKEAGYPDGFKIKVLSSSTYDMHKQTAIVVQDSLKKIGIDAEVELPDWSTRIERSNKGDYEILVSGTAGNIVDMDWTTNYFESGEPRMNSSAWFSDAEIDSLLKEGRTTIDAAKRQEIYDKLRKRVLDLSPFVFINYREQAFASSNKVEGFANLPGVLTYNSGLTLEDTFVTE</sequence>
<evidence type="ECO:0000313" key="9">
    <source>
        <dbReference type="Proteomes" id="UP000754750"/>
    </source>
</evidence>
<comment type="caution">
    <text evidence="8">The sequence shown here is derived from an EMBL/GenBank/DDBJ whole genome shotgun (WGS) entry which is preliminary data.</text>
</comment>
<feature type="signal peptide" evidence="6">
    <location>
        <begin position="1"/>
        <end position="23"/>
    </location>
</feature>
<dbReference type="InterPro" id="IPR039424">
    <property type="entry name" value="SBP_5"/>
</dbReference>
<evidence type="ECO:0000259" key="7">
    <source>
        <dbReference type="Pfam" id="PF00496"/>
    </source>
</evidence>
<evidence type="ECO:0000256" key="2">
    <source>
        <dbReference type="ARBA" id="ARBA00005695"/>
    </source>
</evidence>
<dbReference type="PANTHER" id="PTHR30290:SF9">
    <property type="entry name" value="OLIGOPEPTIDE-BINDING PROTEIN APPA"/>
    <property type="match status" value="1"/>
</dbReference>
<dbReference type="GO" id="GO:1904680">
    <property type="term" value="F:peptide transmembrane transporter activity"/>
    <property type="evidence" value="ECO:0007669"/>
    <property type="project" value="TreeGrafter"/>
</dbReference>
<comment type="similarity">
    <text evidence="2">Belongs to the bacterial solute-binding protein 5 family.</text>
</comment>
<evidence type="ECO:0000256" key="6">
    <source>
        <dbReference type="SAM" id="SignalP"/>
    </source>
</evidence>
<accession>A0A928KTE2</accession>
<dbReference type="EMBL" id="SVNY01000006">
    <property type="protein sequence ID" value="MBE6834323.1"/>
    <property type="molecule type" value="Genomic_DNA"/>
</dbReference>
<dbReference type="RefSeq" id="WP_326840817.1">
    <property type="nucleotide sequence ID" value="NZ_JBKWRC010000003.1"/>
</dbReference>
<evidence type="ECO:0000256" key="5">
    <source>
        <dbReference type="SAM" id="MobiDB-lite"/>
    </source>
</evidence>
<dbReference type="InterPro" id="IPR023765">
    <property type="entry name" value="SBP_5_CS"/>
</dbReference>
<name>A0A928KTE2_9FIRM</name>
<keyword evidence="4 6" id="KW-0732">Signal</keyword>
<organism evidence="8 9">
    <name type="scientific">Faecalispora sporosphaeroides</name>
    <dbReference type="NCBI Taxonomy" id="1549"/>
    <lineage>
        <taxon>Bacteria</taxon>
        <taxon>Bacillati</taxon>
        <taxon>Bacillota</taxon>
        <taxon>Clostridia</taxon>
        <taxon>Eubacteriales</taxon>
        <taxon>Oscillospiraceae</taxon>
        <taxon>Faecalispora</taxon>
    </lineage>
</organism>
<dbReference type="Gene3D" id="3.90.76.10">
    <property type="entry name" value="Dipeptide-binding Protein, Domain 1"/>
    <property type="match status" value="1"/>
</dbReference>
<evidence type="ECO:0000256" key="1">
    <source>
        <dbReference type="ARBA" id="ARBA00004193"/>
    </source>
</evidence>
<comment type="subcellular location">
    <subcellularLocation>
        <location evidence="1">Cell membrane</location>
        <topology evidence="1">Lipid-anchor</topology>
    </subcellularLocation>
</comment>
<protein>
    <submittedName>
        <fullName evidence="8">ABC transporter substrate-binding protein</fullName>
    </submittedName>
</protein>
<feature type="region of interest" description="Disordered" evidence="5">
    <location>
        <begin position="25"/>
        <end position="48"/>
    </location>
</feature>
<evidence type="ECO:0000256" key="3">
    <source>
        <dbReference type="ARBA" id="ARBA00022448"/>
    </source>
</evidence>
<reference evidence="8" key="1">
    <citation type="submission" date="2019-04" db="EMBL/GenBank/DDBJ databases">
        <title>Evolution of Biomass-Degrading Anaerobic Consortia Revealed by Metagenomics.</title>
        <authorList>
            <person name="Peng X."/>
        </authorList>
    </citation>
    <scope>NUCLEOTIDE SEQUENCE</scope>
    <source>
        <strain evidence="8">SIG551</strain>
    </source>
</reference>
<dbReference type="InterPro" id="IPR030678">
    <property type="entry name" value="Peptide/Ni-bd"/>
</dbReference>
<dbReference type="Gene3D" id="3.10.105.10">
    <property type="entry name" value="Dipeptide-binding Protein, Domain 3"/>
    <property type="match status" value="1"/>
</dbReference>
<evidence type="ECO:0000313" key="8">
    <source>
        <dbReference type="EMBL" id="MBE6834323.1"/>
    </source>
</evidence>
<dbReference type="AlphaFoldDB" id="A0A928KTE2"/>
<gene>
    <name evidence="8" type="ORF">E7512_12225</name>
</gene>
<dbReference type="PROSITE" id="PS01040">
    <property type="entry name" value="SBP_BACTERIAL_5"/>
    <property type="match status" value="1"/>
</dbReference>
<evidence type="ECO:0000256" key="4">
    <source>
        <dbReference type="ARBA" id="ARBA00022729"/>
    </source>
</evidence>
<dbReference type="PANTHER" id="PTHR30290">
    <property type="entry name" value="PERIPLASMIC BINDING COMPONENT OF ABC TRANSPORTER"/>
    <property type="match status" value="1"/>
</dbReference>
<dbReference type="GO" id="GO:0042597">
    <property type="term" value="C:periplasmic space"/>
    <property type="evidence" value="ECO:0007669"/>
    <property type="project" value="UniProtKB-ARBA"/>
</dbReference>
<dbReference type="SUPFAM" id="SSF53850">
    <property type="entry name" value="Periplasmic binding protein-like II"/>
    <property type="match status" value="1"/>
</dbReference>
<dbReference type="GO" id="GO:0015833">
    <property type="term" value="P:peptide transport"/>
    <property type="evidence" value="ECO:0007669"/>
    <property type="project" value="TreeGrafter"/>
</dbReference>
<dbReference type="InterPro" id="IPR000914">
    <property type="entry name" value="SBP_5_dom"/>
</dbReference>
<proteinExistence type="inferred from homology"/>
<feature type="domain" description="Solute-binding protein family 5" evidence="7">
    <location>
        <begin position="97"/>
        <end position="449"/>
    </location>
</feature>
<dbReference type="GO" id="GO:0043190">
    <property type="term" value="C:ATP-binding cassette (ABC) transporter complex"/>
    <property type="evidence" value="ECO:0007669"/>
    <property type="project" value="InterPro"/>
</dbReference>
<dbReference type="Gene3D" id="3.40.190.10">
    <property type="entry name" value="Periplasmic binding protein-like II"/>
    <property type="match status" value="1"/>
</dbReference>
<dbReference type="Pfam" id="PF00496">
    <property type="entry name" value="SBP_bac_5"/>
    <property type="match status" value="1"/>
</dbReference>
<keyword evidence="3" id="KW-0813">Transport</keyword>
<dbReference type="PIRSF" id="PIRSF002741">
    <property type="entry name" value="MppA"/>
    <property type="match status" value="1"/>
</dbReference>
<feature type="chain" id="PRO_5038690648" evidence="6">
    <location>
        <begin position="24"/>
        <end position="537"/>
    </location>
</feature>
<dbReference type="PROSITE" id="PS51257">
    <property type="entry name" value="PROKAR_LIPOPROTEIN"/>
    <property type="match status" value="1"/>
</dbReference>
<dbReference type="Proteomes" id="UP000754750">
    <property type="component" value="Unassembled WGS sequence"/>
</dbReference>